<organism evidence="2 3">
    <name type="scientific">Thraustotheca clavata</name>
    <dbReference type="NCBI Taxonomy" id="74557"/>
    <lineage>
        <taxon>Eukaryota</taxon>
        <taxon>Sar</taxon>
        <taxon>Stramenopiles</taxon>
        <taxon>Oomycota</taxon>
        <taxon>Saprolegniomycetes</taxon>
        <taxon>Saprolegniales</taxon>
        <taxon>Achlyaceae</taxon>
        <taxon>Thraustotheca</taxon>
    </lineage>
</organism>
<protein>
    <recommendedName>
        <fullName evidence="4">Serine protease family S10</fullName>
    </recommendedName>
</protein>
<evidence type="ECO:0000313" key="3">
    <source>
        <dbReference type="Proteomes" id="UP000243217"/>
    </source>
</evidence>
<dbReference type="InterPro" id="IPR001563">
    <property type="entry name" value="Peptidase_S10"/>
</dbReference>
<proteinExistence type="inferred from homology"/>
<dbReference type="Proteomes" id="UP000243217">
    <property type="component" value="Unassembled WGS sequence"/>
</dbReference>
<feature type="non-terminal residue" evidence="2">
    <location>
        <position position="99"/>
    </location>
</feature>
<dbReference type="GO" id="GO:0006508">
    <property type="term" value="P:proteolysis"/>
    <property type="evidence" value="ECO:0007669"/>
    <property type="project" value="InterPro"/>
</dbReference>
<keyword evidence="3" id="KW-1185">Reference proteome</keyword>
<accession>A0A1V9YIY6</accession>
<dbReference type="PROSITE" id="PS51257">
    <property type="entry name" value="PROKAR_LIPOPROTEIN"/>
    <property type="match status" value="1"/>
</dbReference>
<dbReference type="GO" id="GO:0004185">
    <property type="term" value="F:serine-type carboxypeptidase activity"/>
    <property type="evidence" value="ECO:0007669"/>
    <property type="project" value="InterPro"/>
</dbReference>
<dbReference type="STRING" id="74557.A0A1V9YIY6"/>
<evidence type="ECO:0008006" key="4">
    <source>
        <dbReference type="Google" id="ProtNLM"/>
    </source>
</evidence>
<sequence>MSKAISIHFLRAMAVVQWLLVALSCAFAIVFKHKINSLPGSSQPIEFDQYAGYVTLPSNGQNMFYWLVESQNNPSTDPIVLWLNGGPGCSSLGGLFTEL</sequence>
<dbReference type="InterPro" id="IPR029058">
    <property type="entry name" value="AB_hydrolase_fold"/>
</dbReference>
<comment type="caution">
    <text evidence="2">The sequence shown here is derived from an EMBL/GenBank/DDBJ whole genome shotgun (WGS) entry which is preliminary data.</text>
</comment>
<evidence type="ECO:0000256" key="1">
    <source>
        <dbReference type="ARBA" id="ARBA00009431"/>
    </source>
</evidence>
<evidence type="ECO:0000313" key="2">
    <source>
        <dbReference type="EMBL" id="OQR85681.1"/>
    </source>
</evidence>
<dbReference type="SUPFAM" id="SSF53474">
    <property type="entry name" value="alpha/beta-Hydrolases"/>
    <property type="match status" value="1"/>
</dbReference>
<dbReference type="OrthoDB" id="443318at2759"/>
<dbReference type="PANTHER" id="PTHR11802:SF201">
    <property type="entry name" value="CARBOXYPEPTIDASE"/>
    <property type="match status" value="1"/>
</dbReference>
<name>A0A1V9YIY6_9STRA</name>
<dbReference type="EMBL" id="JNBS01003685">
    <property type="protein sequence ID" value="OQR85681.1"/>
    <property type="molecule type" value="Genomic_DNA"/>
</dbReference>
<dbReference type="PANTHER" id="PTHR11802">
    <property type="entry name" value="SERINE PROTEASE FAMILY S10 SERINE CARBOXYPEPTIDASE"/>
    <property type="match status" value="1"/>
</dbReference>
<dbReference type="Gene3D" id="3.40.50.1820">
    <property type="entry name" value="alpha/beta hydrolase"/>
    <property type="match status" value="1"/>
</dbReference>
<dbReference type="AlphaFoldDB" id="A0A1V9YIY6"/>
<comment type="similarity">
    <text evidence="1">Belongs to the peptidase S10 family.</text>
</comment>
<reference evidence="2 3" key="1">
    <citation type="journal article" date="2014" name="Genome Biol. Evol.">
        <title>The secreted proteins of Achlya hypogyna and Thraustotheca clavata identify the ancestral oomycete secretome and reveal gene acquisitions by horizontal gene transfer.</title>
        <authorList>
            <person name="Misner I."/>
            <person name="Blouin N."/>
            <person name="Leonard G."/>
            <person name="Richards T.A."/>
            <person name="Lane C.E."/>
        </authorList>
    </citation>
    <scope>NUCLEOTIDE SEQUENCE [LARGE SCALE GENOMIC DNA]</scope>
    <source>
        <strain evidence="2 3">ATCC 34112</strain>
    </source>
</reference>
<gene>
    <name evidence="2" type="ORF">THRCLA_23012</name>
</gene>
<dbReference type="Pfam" id="PF00450">
    <property type="entry name" value="Peptidase_S10"/>
    <property type="match status" value="1"/>
</dbReference>